<proteinExistence type="predicted"/>
<dbReference type="RefSeq" id="WP_023660722.1">
    <property type="nucleotide sequence ID" value="NZ_AXUP01000017.1"/>
</dbReference>
<keyword evidence="2" id="KW-0812">Transmembrane</keyword>
<organism evidence="3 4">
    <name type="scientific">Pseudomonas taiwanensis SJ9</name>
    <dbReference type="NCBI Taxonomy" id="1388762"/>
    <lineage>
        <taxon>Bacteria</taxon>
        <taxon>Pseudomonadati</taxon>
        <taxon>Pseudomonadota</taxon>
        <taxon>Gammaproteobacteria</taxon>
        <taxon>Pseudomonadales</taxon>
        <taxon>Pseudomonadaceae</taxon>
        <taxon>Pseudomonas</taxon>
    </lineage>
</organism>
<accession>V7DI68</accession>
<protein>
    <submittedName>
        <fullName evidence="3">Uncharacterized protein</fullName>
    </submittedName>
</protein>
<keyword evidence="2" id="KW-1133">Transmembrane helix</keyword>
<dbReference type="Proteomes" id="UP000018511">
    <property type="component" value="Unassembled WGS sequence"/>
</dbReference>
<comment type="caution">
    <text evidence="3">The sequence shown here is derived from an EMBL/GenBank/DDBJ whole genome shotgun (WGS) entry which is preliminary data.</text>
</comment>
<sequence>MKDILDWFSKVNSRSLLMVFGALTLLSVFPDSSPLADPFSVAALALPVAMGMSYLMVLSWVVFIGRLNLGLRDGDWANMGVLIGGSGLAYCLCILLWYVSHTPDPLDLKILGAADFVRFITLYLLSVVTMRVPRYPAAARGHEPIRDVGREKGYRLEITSSRDEKGCRRSHLWGDRRSLGIDRLDSHHLAILVALASKREARIRAQKEPGLSPAGHRQGEKYPLGSLMDLA</sequence>
<evidence type="ECO:0000313" key="4">
    <source>
        <dbReference type="Proteomes" id="UP000018511"/>
    </source>
</evidence>
<feature type="transmembrane region" description="Helical" evidence="2">
    <location>
        <begin position="40"/>
        <end position="64"/>
    </location>
</feature>
<feature type="transmembrane region" description="Helical" evidence="2">
    <location>
        <begin position="110"/>
        <end position="130"/>
    </location>
</feature>
<dbReference type="EMBL" id="AXUP01000017">
    <property type="protein sequence ID" value="ESW41096.1"/>
    <property type="molecule type" value="Genomic_DNA"/>
</dbReference>
<keyword evidence="2" id="KW-0472">Membrane</keyword>
<reference evidence="3 4" key="1">
    <citation type="submission" date="2013-10" db="EMBL/GenBank/DDBJ databases">
        <title>Whole Genome Shotgun Sequence of Pseudomonas taiwanensis SJ9.</title>
        <authorList>
            <person name="Hong S.-J."/>
            <person name="Shin J.-H."/>
        </authorList>
    </citation>
    <scope>NUCLEOTIDE SEQUENCE [LARGE SCALE GENOMIC DNA]</scope>
    <source>
        <strain evidence="3 4">SJ9</strain>
    </source>
</reference>
<dbReference type="AlphaFoldDB" id="V7DI68"/>
<gene>
    <name evidence="3" type="ORF">O164_02555</name>
</gene>
<evidence type="ECO:0000313" key="3">
    <source>
        <dbReference type="EMBL" id="ESW41096.1"/>
    </source>
</evidence>
<evidence type="ECO:0000256" key="2">
    <source>
        <dbReference type="SAM" id="Phobius"/>
    </source>
</evidence>
<feature type="region of interest" description="Disordered" evidence="1">
    <location>
        <begin position="204"/>
        <end position="231"/>
    </location>
</feature>
<name>V7DI68_9PSED</name>
<feature type="transmembrane region" description="Helical" evidence="2">
    <location>
        <begin position="76"/>
        <end position="98"/>
    </location>
</feature>
<evidence type="ECO:0000256" key="1">
    <source>
        <dbReference type="SAM" id="MobiDB-lite"/>
    </source>
</evidence>